<gene>
    <name evidence="2" type="ORF">Fcan01_26323</name>
</gene>
<dbReference type="EMBL" id="LNIX01000042">
    <property type="protein sequence ID" value="OXA38933.1"/>
    <property type="molecule type" value="Genomic_DNA"/>
</dbReference>
<evidence type="ECO:0000313" key="3">
    <source>
        <dbReference type="Proteomes" id="UP000198287"/>
    </source>
</evidence>
<dbReference type="AlphaFoldDB" id="A0A226D178"/>
<protein>
    <submittedName>
        <fullName evidence="2">Uncharacterized protein</fullName>
    </submittedName>
</protein>
<dbReference type="OrthoDB" id="190835at2759"/>
<keyword evidence="3" id="KW-1185">Reference proteome</keyword>
<name>A0A226D178_FOLCA</name>
<feature type="transmembrane region" description="Helical" evidence="1">
    <location>
        <begin position="20"/>
        <end position="41"/>
    </location>
</feature>
<keyword evidence="1" id="KW-1133">Transmembrane helix</keyword>
<proteinExistence type="predicted"/>
<reference evidence="2 3" key="1">
    <citation type="submission" date="2015-12" db="EMBL/GenBank/DDBJ databases">
        <title>The genome of Folsomia candida.</title>
        <authorList>
            <person name="Faddeeva A."/>
            <person name="Derks M.F."/>
            <person name="Anvar Y."/>
            <person name="Smit S."/>
            <person name="Van Straalen N."/>
            <person name="Roelofs D."/>
        </authorList>
    </citation>
    <scope>NUCLEOTIDE SEQUENCE [LARGE SCALE GENOMIC DNA]</scope>
    <source>
        <strain evidence="2 3">VU population</strain>
        <tissue evidence="2">Whole body</tissue>
    </source>
</reference>
<evidence type="ECO:0000256" key="1">
    <source>
        <dbReference type="SAM" id="Phobius"/>
    </source>
</evidence>
<sequence length="164" mass="17011">MGKLVVLLDLGMRKTCSKSGHAWSSTTTLLILLLLMAICCVGNHGSEVRGGTYKEVVATHPVASPLKQSGEDGVSVGIVNGGKPGIESYGNVTVLAGQRGELKCRTFNLANYTSVSFHPYLLCMSNSDTCPAMESSSSSSLSSSIDKPVITNSISAGAIINSAV</sequence>
<keyword evidence="1" id="KW-0472">Membrane</keyword>
<evidence type="ECO:0000313" key="2">
    <source>
        <dbReference type="EMBL" id="OXA38933.1"/>
    </source>
</evidence>
<dbReference type="Proteomes" id="UP000198287">
    <property type="component" value="Unassembled WGS sequence"/>
</dbReference>
<comment type="caution">
    <text evidence="2">The sequence shown here is derived from an EMBL/GenBank/DDBJ whole genome shotgun (WGS) entry which is preliminary data.</text>
</comment>
<accession>A0A226D178</accession>
<organism evidence="2 3">
    <name type="scientific">Folsomia candida</name>
    <name type="common">Springtail</name>
    <dbReference type="NCBI Taxonomy" id="158441"/>
    <lineage>
        <taxon>Eukaryota</taxon>
        <taxon>Metazoa</taxon>
        <taxon>Ecdysozoa</taxon>
        <taxon>Arthropoda</taxon>
        <taxon>Hexapoda</taxon>
        <taxon>Collembola</taxon>
        <taxon>Entomobryomorpha</taxon>
        <taxon>Isotomoidea</taxon>
        <taxon>Isotomidae</taxon>
        <taxon>Proisotominae</taxon>
        <taxon>Folsomia</taxon>
    </lineage>
</organism>
<keyword evidence="1" id="KW-0812">Transmembrane</keyword>